<reference evidence="1" key="1">
    <citation type="submission" date="2015-01" db="EMBL/GenBank/DDBJ databases">
        <title>The Genome Sequence of Cryptococcus gattii CA1280.</title>
        <authorList>
            <consortium name="The Broad Institute Genomics Platform"/>
            <person name="Cuomo C."/>
            <person name="Litvintseva A."/>
            <person name="Chen Y."/>
            <person name="Heitman J."/>
            <person name="Sun S."/>
            <person name="Springer D."/>
            <person name="Dromer F."/>
            <person name="Young S."/>
            <person name="Zeng Q."/>
            <person name="Gargeya S."/>
            <person name="Abouelleil A."/>
            <person name="Alvarado L."/>
            <person name="Chapman S.B."/>
            <person name="Gainer-Dewar J."/>
            <person name="Goldberg J."/>
            <person name="Griggs A."/>
            <person name="Gujja S."/>
            <person name="Hansen M."/>
            <person name="Howarth C."/>
            <person name="Imamovic A."/>
            <person name="Larimer J."/>
            <person name="Murphy C."/>
            <person name="Naylor J."/>
            <person name="Pearson M."/>
            <person name="Priest M."/>
            <person name="Roberts A."/>
            <person name="Saif S."/>
            <person name="Shea T."/>
            <person name="Sykes S."/>
            <person name="Wortman J."/>
            <person name="Nusbaum C."/>
            <person name="Birren B."/>
        </authorList>
    </citation>
    <scope>NUCLEOTIDE SEQUENCE [LARGE SCALE GENOMIC DNA]</scope>
    <source>
        <strain evidence="1">CA1280</strain>
    </source>
</reference>
<name>A0A0D0VXC0_CRYGA</name>
<dbReference type="AlphaFoldDB" id="A0A0D0VXC0"/>
<dbReference type="EMBL" id="KN847974">
    <property type="protein sequence ID" value="KIR50015.1"/>
    <property type="molecule type" value="Genomic_DNA"/>
</dbReference>
<evidence type="ECO:0000313" key="1">
    <source>
        <dbReference type="EMBL" id="KIR50015.1"/>
    </source>
</evidence>
<accession>A0A0D0VXC0</accession>
<proteinExistence type="predicted"/>
<organism evidence="1">
    <name type="scientific">Cryptococcus bacillisporus CA1280</name>
    <dbReference type="NCBI Taxonomy" id="1296109"/>
    <lineage>
        <taxon>Eukaryota</taxon>
        <taxon>Fungi</taxon>
        <taxon>Dikarya</taxon>
        <taxon>Basidiomycota</taxon>
        <taxon>Agaricomycotina</taxon>
        <taxon>Tremellomycetes</taxon>
        <taxon>Tremellales</taxon>
        <taxon>Cryptococcaceae</taxon>
        <taxon>Cryptococcus</taxon>
        <taxon>Cryptococcus gattii species complex</taxon>
    </lineage>
</organism>
<dbReference type="HOGENOM" id="CLU_3087164_0_0_1"/>
<sequence length="52" mass="5607">MGRLGESRAARVVDSAEHRDDARAGLALCRARPSDHGPWPCHLARPRCGQSG</sequence>
<gene>
    <name evidence="1" type="ORF">I312_01110</name>
</gene>
<protein>
    <submittedName>
        <fullName evidence="1">Uncharacterized protein</fullName>
    </submittedName>
</protein>